<feature type="signal peptide" evidence="2">
    <location>
        <begin position="1"/>
        <end position="23"/>
    </location>
</feature>
<accession>A0ABN9X8T0</accession>
<dbReference type="Proteomes" id="UP001189429">
    <property type="component" value="Unassembled WGS sequence"/>
</dbReference>
<keyword evidence="2" id="KW-0732">Signal</keyword>
<reference evidence="3" key="1">
    <citation type="submission" date="2023-10" db="EMBL/GenBank/DDBJ databases">
        <authorList>
            <person name="Chen Y."/>
            <person name="Shah S."/>
            <person name="Dougan E. K."/>
            <person name="Thang M."/>
            <person name="Chan C."/>
        </authorList>
    </citation>
    <scope>NUCLEOTIDE SEQUENCE [LARGE SCALE GENOMIC DNA]</scope>
</reference>
<comment type="caution">
    <text evidence="3">The sequence shown here is derived from an EMBL/GenBank/DDBJ whole genome shotgun (WGS) entry which is preliminary data.</text>
</comment>
<evidence type="ECO:0000313" key="3">
    <source>
        <dbReference type="EMBL" id="CAK0895879.1"/>
    </source>
</evidence>
<sequence>AHRAWLLAAVLCGAQRPLPGAQGSRPPSAAPSRAGEAGPPGTPERPGTAASSGARSSRSDASDASGARWREAQEVAEEAARGVPRSYDPAGAEAAMQVLKVLGTKMKSHLVLMEYLARVSRACDALQQADVVRLAEECVASRLRAFRQRLALFLRTEQDSGDRSTASSLE</sequence>
<dbReference type="EMBL" id="CAUYUJ010020101">
    <property type="protein sequence ID" value="CAK0895879.1"/>
    <property type="molecule type" value="Genomic_DNA"/>
</dbReference>
<feature type="region of interest" description="Disordered" evidence="1">
    <location>
        <begin position="16"/>
        <end position="88"/>
    </location>
</feature>
<evidence type="ECO:0000256" key="2">
    <source>
        <dbReference type="SAM" id="SignalP"/>
    </source>
</evidence>
<keyword evidence="4" id="KW-1185">Reference proteome</keyword>
<evidence type="ECO:0000313" key="4">
    <source>
        <dbReference type="Proteomes" id="UP001189429"/>
    </source>
</evidence>
<gene>
    <name evidence="3" type="ORF">PCOR1329_LOCUS74483</name>
</gene>
<organism evidence="3 4">
    <name type="scientific">Prorocentrum cordatum</name>
    <dbReference type="NCBI Taxonomy" id="2364126"/>
    <lineage>
        <taxon>Eukaryota</taxon>
        <taxon>Sar</taxon>
        <taxon>Alveolata</taxon>
        <taxon>Dinophyceae</taxon>
        <taxon>Prorocentrales</taxon>
        <taxon>Prorocentraceae</taxon>
        <taxon>Prorocentrum</taxon>
    </lineage>
</organism>
<name>A0ABN9X8T0_9DINO</name>
<evidence type="ECO:0000256" key="1">
    <source>
        <dbReference type="SAM" id="MobiDB-lite"/>
    </source>
</evidence>
<feature type="chain" id="PRO_5045557370" evidence="2">
    <location>
        <begin position="24"/>
        <end position="170"/>
    </location>
</feature>
<proteinExistence type="predicted"/>
<protein>
    <submittedName>
        <fullName evidence="3">Uncharacterized protein</fullName>
    </submittedName>
</protein>
<feature type="non-terminal residue" evidence="3">
    <location>
        <position position="1"/>
    </location>
</feature>
<feature type="non-terminal residue" evidence="3">
    <location>
        <position position="170"/>
    </location>
</feature>